<keyword evidence="2" id="KW-1185">Reference proteome</keyword>
<proteinExistence type="predicted"/>
<dbReference type="GeneID" id="92717136"/>
<evidence type="ECO:0000313" key="2">
    <source>
        <dbReference type="Proteomes" id="UP000320585"/>
    </source>
</evidence>
<accession>A0A8D4UW51</accession>
<protein>
    <submittedName>
        <fullName evidence="1">Uncharacterized protein</fullName>
    </submittedName>
</protein>
<reference evidence="2" key="1">
    <citation type="submission" date="2019-05" db="EMBL/GenBank/DDBJ databases">
        <title>Complete genome sequencing of Dialister sp. strain 5BBH33.</title>
        <authorList>
            <person name="Sakamoto M."/>
            <person name="Murakami T."/>
            <person name="Mori H."/>
        </authorList>
    </citation>
    <scope>NUCLEOTIDE SEQUENCE [LARGE SCALE GENOMIC DNA]</scope>
    <source>
        <strain evidence="2">5BBH33</strain>
    </source>
</reference>
<dbReference type="RefSeq" id="WP_144269241.1">
    <property type="nucleotide sequence ID" value="NZ_AP019697.1"/>
</dbReference>
<dbReference type="Proteomes" id="UP000320585">
    <property type="component" value="Chromosome"/>
</dbReference>
<dbReference type="EMBL" id="AP019697">
    <property type="protein sequence ID" value="BBK25994.1"/>
    <property type="molecule type" value="Genomic_DNA"/>
</dbReference>
<organism evidence="1 2">
    <name type="scientific">Dialister hominis</name>
    <dbReference type="NCBI Taxonomy" id="2582419"/>
    <lineage>
        <taxon>Bacteria</taxon>
        <taxon>Bacillati</taxon>
        <taxon>Bacillota</taxon>
        <taxon>Negativicutes</taxon>
        <taxon>Veillonellales</taxon>
        <taxon>Veillonellaceae</taxon>
        <taxon>Dialister</taxon>
    </lineage>
</organism>
<evidence type="ECO:0000313" key="1">
    <source>
        <dbReference type="EMBL" id="BBK25994.1"/>
    </source>
</evidence>
<dbReference type="AlphaFoldDB" id="A0A8D4UW51"/>
<dbReference type="KEGG" id="dho:Dia5BBH33_19290"/>
<sequence length="111" mass="12637">MKLKFPLRYYSFTTVPKEFTPKSSLPDGGSIELGEILADISSAPAEVSALTPYLFVLFETENGAASWQYLDLAGETKRIHFTNEESYVTCEKVTFENGAYMYRLDEVYLKR</sequence>
<gene>
    <name evidence="1" type="ORF">Dia5BBH33_19290</name>
</gene>
<dbReference type="OrthoDB" id="1634492at2"/>
<name>A0A8D4UW51_9FIRM</name>